<accession>A0A2I0ALM1</accession>
<feature type="compositionally biased region" description="Basic and acidic residues" evidence="1">
    <location>
        <begin position="164"/>
        <end position="183"/>
    </location>
</feature>
<gene>
    <name evidence="2" type="ORF">AXF42_Ash014947</name>
</gene>
<proteinExistence type="predicted"/>
<evidence type="ECO:0000313" key="3">
    <source>
        <dbReference type="Proteomes" id="UP000236161"/>
    </source>
</evidence>
<dbReference type="PANTHER" id="PTHR31182">
    <property type="entry name" value="C2 NT-TYPE DOMAIN-CONTAINING PROTEIN"/>
    <property type="match status" value="1"/>
</dbReference>
<evidence type="ECO:0000313" key="2">
    <source>
        <dbReference type="EMBL" id="PKA56444.1"/>
    </source>
</evidence>
<evidence type="ECO:0000256" key="1">
    <source>
        <dbReference type="SAM" id="MobiDB-lite"/>
    </source>
</evidence>
<dbReference type="Proteomes" id="UP000236161">
    <property type="component" value="Unassembled WGS sequence"/>
</dbReference>
<feature type="region of interest" description="Disordered" evidence="1">
    <location>
        <begin position="288"/>
        <end position="321"/>
    </location>
</feature>
<sequence length="590" mass="67005">MVVSKVLRWSPWGAPVPSVLKRRYLVRLRVARIEGLAPAICRDSTAAVAIRWKGPPKGKGISYLSRRRRRRGNPSREAEVDATGEAEWGGSEENEFENVCCFSFPNVASAAPVDPASIPPWEISVSILSGIGGPKEEGKERKLKEVGSVVANLAAWAWAFQKEKEREEKQKQKHDGVEGKESQFHPQRKQLAISIKKDDLIAEAMIHIEVSFTEIRTVEEINRVRTNGAKLMKCSQQDEDHHNSDGQITDDPCSSSDIDFDGGSSSPDLRQSNLKRRFLPWGSRSRAVKVSEEKTNRETQSQSLSSYISNSSNITHDEDDPIGKWETKEFISRDRQTKLRAQSFFASIDQCNETAGGESACTALVAVIADALHSKGVNMPNKSELDELIRVGSSEWRRLCKDSLYINRFPNKHFDLDTILEAKIKPISVVPQKSFISFFEPESFESLRGAMSFDDVWQEISKDVDCRTKIYIVSWNDHFFVLMVESNACYIIDTLGERLYEGLKKAYMLRFDDFSRIYKLPEVEEGKNDENGDIYREICSGKDCCREFIKRFFAAIPLREELEFEKKGQGNVNTALHQRLQIELHFTQPC</sequence>
<dbReference type="STRING" id="1088818.A0A2I0ALM1"/>
<protein>
    <submittedName>
        <fullName evidence="2">Uncharacterized protein</fullName>
    </submittedName>
</protein>
<feature type="region of interest" description="Disordered" evidence="1">
    <location>
        <begin position="164"/>
        <end position="188"/>
    </location>
</feature>
<dbReference type="PANTHER" id="PTHR31182:SF17">
    <property type="entry name" value="EEIG1_EHBP1 PROTEIN AMINO-TERMINAL DOMAIN PROTEIN"/>
    <property type="match status" value="1"/>
</dbReference>
<feature type="region of interest" description="Disordered" evidence="1">
    <location>
        <begin position="66"/>
        <end position="88"/>
    </location>
</feature>
<feature type="compositionally biased region" description="Low complexity" evidence="1">
    <location>
        <begin position="300"/>
        <end position="314"/>
    </location>
</feature>
<organism evidence="2 3">
    <name type="scientific">Apostasia shenzhenica</name>
    <dbReference type="NCBI Taxonomy" id="1088818"/>
    <lineage>
        <taxon>Eukaryota</taxon>
        <taxon>Viridiplantae</taxon>
        <taxon>Streptophyta</taxon>
        <taxon>Embryophyta</taxon>
        <taxon>Tracheophyta</taxon>
        <taxon>Spermatophyta</taxon>
        <taxon>Magnoliopsida</taxon>
        <taxon>Liliopsida</taxon>
        <taxon>Asparagales</taxon>
        <taxon>Orchidaceae</taxon>
        <taxon>Apostasioideae</taxon>
        <taxon>Apostasia</taxon>
    </lineage>
</organism>
<dbReference type="EMBL" id="KZ451973">
    <property type="protein sequence ID" value="PKA56444.1"/>
    <property type="molecule type" value="Genomic_DNA"/>
</dbReference>
<dbReference type="OrthoDB" id="733571at2759"/>
<feature type="compositionally biased region" description="Low complexity" evidence="1">
    <location>
        <begin position="254"/>
        <end position="268"/>
    </location>
</feature>
<name>A0A2I0ALM1_9ASPA</name>
<keyword evidence="3" id="KW-1185">Reference proteome</keyword>
<dbReference type="AlphaFoldDB" id="A0A2I0ALM1"/>
<feature type="region of interest" description="Disordered" evidence="1">
    <location>
        <begin position="234"/>
        <end position="275"/>
    </location>
</feature>
<reference evidence="2 3" key="1">
    <citation type="journal article" date="2017" name="Nature">
        <title>The Apostasia genome and the evolution of orchids.</title>
        <authorList>
            <person name="Zhang G.Q."/>
            <person name="Liu K.W."/>
            <person name="Li Z."/>
            <person name="Lohaus R."/>
            <person name="Hsiao Y.Y."/>
            <person name="Niu S.C."/>
            <person name="Wang J.Y."/>
            <person name="Lin Y.C."/>
            <person name="Xu Q."/>
            <person name="Chen L.J."/>
            <person name="Yoshida K."/>
            <person name="Fujiwara S."/>
            <person name="Wang Z.W."/>
            <person name="Zhang Y.Q."/>
            <person name="Mitsuda N."/>
            <person name="Wang M."/>
            <person name="Liu G.H."/>
            <person name="Pecoraro L."/>
            <person name="Huang H.X."/>
            <person name="Xiao X.J."/>
            <person name="Lin M."/>
            <person name="Wu X.Y."/>
            <person name="Wu W.L."/>
            <person name="Chen Y.Y."/>
            <person name="Chang S.B."/>
            <person name="Sakamoto S."/>
            <person name="Ohme-Takagi M."/>
            <person name="Yagi M."/>
            <person name="Zeng S.J."/>
            <person name="Shen C.Y."/>
            <person name="Yeh C.M."/>
            <person name="Luo Y.B."/>
            <person name="Tsai W.C."/>
            <person name="Van de Peer Y."/>
            <person name="Liu Z.J."/>
        </authorList>
    </citation>
    <scope>NUCLEOTIDE SEQUENCE [LARGE SCALE GENOMIC DNA]</scope>
    <source>
        <strain evidence="3">cv. Shenzhen</strain>
        <tissue evidence="2">Stem</tissue>
    </source>
</reference>